<dbReference type="EC" id="3.5.99.6" evidence="2"/>
<dbReference type="PANTHER" id="PTHR11054:SF0">
    <property type="entry name" value="6-PHOSPHOGLUCONOLACTONASE"/>
    <property type="match status" value="1"/>
</dbReference>
<dbReference type="Pfam" id="PF01182">
    <property type="entry name" value="Glucosamine_iso"/>
    <property type="match status" value="1"/>
</dbReference>
<accession>A0ABM9AD87</accession>
<reference evidence="2" key="1">
    <citation type="submission" date="2021-12" db="EMBL/GenBank/DDBJ databases">
        <authorList>
            <person name="Rodrigo-Torres L."/>
            <person name="Arahal R. D."/>
            <person name="Lucena T."/>
        </authorList>
    </citation>
    <scope>NUCLEOTIDE SEQUENCE</scope>
    <source>
        <strain evidence="2">CECT 8267</strain>
    </source>
</reference>
<keyword evidence="2" id="KW-0378">Hydrolase</keyword>
<comment type="caution">
    <text evidence="2">The sequence shown here is derived from an EMBL/GenBank/DDBJ whole genome shotgun (WGS) entry which is preliminary data.</text>
</comment>
<dbReference type="SUPFAM" id="SSF100950">
    <property type="entry name" value="NagB/RpiA/CoA transferase-like"/>
    <property type="match status" value="1"/>
</dbReference>
<evidence type="ECO:0000259" key="1">
    <source>
        <dbReference type="Pfam" id="PF01182"/>
    </source>
</evidence>
<proteinExistence type="predicted"/>
<organism evidence="2 3">
    <name type="scientific">Sinobacterium norvegicum</name>
    <dbReference type="NCBI Taxonomy" id="1641715"/>
    <lineage>
        <taxon>Bacteria</taxon>
        <taxon>Pseudomonadati</taxon>
        <taxon>Pseudomonadota</taxon>
        <taxon>Gammaproteobacteria</taxon>
        <taxon>Cellvibrionales</taxon>
        <taxon>Spongiibacteraceae</taxon>
        <taxon>Sinobacterium</taxon>
    </lineage>
</organism>
<dbReference type="PANTHER" id="PTHR11054">
    <property type="entry name" value="6-PHOSPHOGLUCONOLACTONASE"/>
    <property type="match status" value="1"/>
</dbReference>
<gene>
    <name evidence="2" type="primary">nagB</name>
    <name evidence="2" type="ORF">SIN8267_01015</name>
</gene>
<feature type="domain" description="Glucosamine/galactosamine-6-phosphate isomerase" evidence="1">
    <location>
        <begin position="9"/>
        <end position="226"/>
    </location>
</feature>
<dbReference type="GO" id="GO:0004342">
    <property type="term" value="F:glucosamine-6-phosphate deaminase activity"/>
    <property type="evidence" value="ECO:0007669"/>
    <property type="project" value="UniProtKB-EC"/>
</dbReference>
<dbReference type="Proteomes" id="UP000838100">
    <property type="component" value="Unassembled WGS sequence"/>
</dbReference>
<keyword evidence="3" id="KW-1185">Reference proteome</keyword>
<evidence type="ECO:0000313" key="2">
    <source>
        <dbReference type="EMBL" id="CAH0990914.1"/>
    </source>
</evidence>
<sequence>MIIEHFFTDREQLFAQLGQHCLKAISQSVDSTKSATVYLSGGSTPAPLYEILANSPLNFADVNWAMVDERWVDYDSSGSNHRFIDSCFSSADGFSLLPMTNEATTPALGLNMLERRYSQLPKQSTLCILGMGGDGHTASFFPHAEGLAAALLADNHHRVAAITAVESAVTGRYVERATLTLSNILASDNIILLITGEEKFNVFQQALSSNDIYSTPVTAVLKQHQKDIHVYWSP</sequence>
<name>A0ABM9AD87_9GAMM</name>
<dbReference type="EMBL" id="CAKLPX010000001">
    <property type="protein sequence ID" value="CAH0990914.1"/>
    <property type="molecule type" value="Genomic_DNA"/>
</dbReference>
<dbReference type="InterPro" id="IPR006148">
    <property type="entry name" value="Glc/Gal-6P_isomerase"/>
</dbReference>
<protein>
    <submittedName>
        <fullName evidence="2">Glucosamine-6-phosphate deaminase</fullName>
        <ecNumber evidence="2">3.5.99.6</ecNumber>
    </submittedName>
</protein>
<evidence type="ECO:0000313" key="3">
    <source>
        <dbReference type="Proteomes" id="UP000838100"/>
    </source>
</evidence>
<dbReference type="Gene3D" id="3.40.50.1360">
    <property type="match status" value="1"/>
</dbReference>
<dbReference type="InterPro" id="IPR037171">
    <property type="entry name" value="NagB/RpiA_transferase-like"/>
</dbReference>
<dbReference type="InterPro" id="IPR039104">
    <property type="entry name" value="6PGL"/>
</dbReference>
<dbReference type="RefSeq" id="WP_237443579.1">
    <property type="nucleotide sequence ID" value="NZ_CAKLPX010000001.1"/>
</dbReference>